<dbReference type="SUPFAM" id="SSF51556">
    <property type="entry name" value="Metallo-dependent hydrolases"/>
    <property type="match status" value="1"/>
</dbReference>
<accession>A0A3R9WNN7</accession>
<dbReference type="AlphaFoldDB" id="A0A3R9WNN7"/>
<dbReference type="Gene3D" id="2.30.40.10">
    <property type="entry name" value="Urease, subunit C, domain 1"/>
    <property type="match status" value="1"/>
</dbReference>
<dbReference type="Pfam" id="PF01979">
    <property type="entry name" value="Amidohydro_1"/>
    <property type="match status" value="1"/>
</dbReference>
<gene>
    <name evidence="2" type="ORF">HMF7854_07210</name>
</gene>
<keyword evidence="3" id="KW-1185">Reference proteome</keyword>
<dbReference type="Gene3D" id="3.20.20.140">
    <property type="entry name" value="Metal-dependent hydrolases"/>
    <property type="match status" value="1"/>
</dbReference>
<dbReference type="InterPro" id="IPR006680">
    <property type="entry name" value="Amidohydro-rel"/>
</dbReference>
<protein>
    <submittedName>
        <fullName evidence="2">Amidohydrolase</fullName>
    </submittedName>
</protein>
<dbReference type="InterPro" id="IPR011059">
    <property type="entry name" value="Metal-dep_hydrolase_composite"/>
</dbReference>
<proteinExistence type="predicted"/>
<evidence type="ECO:0000313" key="3">
    <source>
        <dbReference type="Proteomes" id="UP000274661"/>
    </source>
</evidence>
<dbReference type="Proteomes" id="UP000274661">
    <property type="component" value="Unassembled WGS sequence"/>
</dbReference>
<evidence type="ECO:0000259" key="1">
    <source>
        <dbReference type="Pfam" id="PF01979"/>
    </source>
</evidence>
<dbReference type="EMBL" id="RWJF01000001">
    <property type="protein sequence ID" value="RST30645.1"/>
    <property type="molecule type" value="Genomic_DNA"/>
</dbReference>
<dbReference type="PANTHER" id="PTHR43135:SF3">
    <property type="entry name" value="ALPHA-D-RIBOSE 1-METHYLPHOSPHONATE 5-TRIPHOSPHATE DIPHOSPHATASE"/>
    <property type="match status" value="1"/>
</dbReference>
<dbReference type="PANTHER" id="PTHR43135">
    <property type="entry name" value="ALPHA-D-RIBOSE 1-METHYLPHOSPHONATE 5-TRIPHOSPHATE DIPHOSPHATASE"/>
    <property type="match status" value="1"/>
</dbReference>
<dbReference type="OrthoDB" id="8098664at2"/>
<keyword evidence="2" id="KW-0378">Hydrolase</keyword>
<name>A0A3R9WNN7_9SPHN</name>
<comment type="caution">
    <text evidence="2">The sequence shown here is derived from an EMBL/GenBank/DDBJ whole genome shotgun (WGS) entry which is preliminary data.</text>
</comment>
<organism evidence="2 3">
    <name type="scientific">Sphingomonas ginkgonis</name>
    <dbReference type="NCBI Taxonomy" id="2315330"/>
    <lineage>
        <taxon>Bacteria</taxon>
        <taxon>Pseudomonadati</taxon>
        <taxon>Pseudomonadota</taxon>
        <taxon>Alphaproteobacteria</taxon>
        <taxon>Sphingomonadales</taxon>
        <taxon>Sphingomonadaceae</taxon>
        <taxon>Sphingomonas</taxon>
    </lineage>
</organism>
<dbReference type="RefSeq" id="WP_126718478.1">
    <property type="nucleotide sequence ID" value="NZ_RWJF01000001.1"/>
</dbReference>
<dbReference type="GO" id="GO:0016810">
    <property type="term" value="F:hydrolase activity, acting on carbon-nitrogen (but not peptide) bonds"/>
    <property type="evidence" value="ECO:0007669"/>
    <property type="project" value="InterPro"/>
</dbReference>
<reference evidence="2 3" key="1">
    <citation type="submission" date="2018-12" db="EMBL/GenBank/DDBJ databases">
        <title>Sphingomonas sp. HMF7854 Genome sequencing and assembly.</title>
        <authorList>
            <person name="Cha I."/>
            <person name="Kang H."/>
            <person name="Kim H."/>
            <person name="Kang J."/>
            <person name="Joh K."/>
        </authorList>
    </citation>
    <scope>NUCLEOTIDE SEQUENCE [LARGE SCALE GENOMIC DNA]</scope>
    <source>
        <strain evidence="2 3">HMF7854</strain>
    </source>
</reference>
<evidence type="ECO:0000313" key="2">
    <source>
        <dbReference type="EMBL" id="RST30645.1"/>
    </source>
</evidence>
<dbReference type="SUPFAM" id="SSF51338">
    <property type="entry name" value="Composite domain of metallo-dependent hydrolases"/>
    <property type="match status" value="1"/>
</dbReference>
<dbReference type="InterPro" id="IPR051781">
    <property type="entry name" value="Metallo-dep_Hydrolase"/>
</dbReference>
<feature type="domain" description="Amidohydrolase-related" evidence="1">
    <location>
        <begin position="53"/>
        <end position="401"/>
    </location>
</feature>
<dbReference type="InterPro" id="IPR032466">
    <property type="entry name" value="Metal_Hydrolase"/>
</dbReference>
<sequence>MRTIIRDVRIFDGSGSPLRAGHVAIEGERIVTVSDQPITAGAGDRVIDGEGRTLMPGLIEAHAHLSWASSVEKIYHQFMLPPDEMKVATWRNARVLLDQGFTSAFSAGALGDTLEVELRDAIARGDVQGPRLRASTIERSPEGAEGVETGKKVSMEGRGPEAMRDFVRRCADWGIDNVKLVISGEDALLPGSSQHILYDEEEVAAACDEAHKLGMIVAAHTQAAEAVKIALRSGVDALYHCSYADAEALDMLEAARDRIFMAPAIGVIVATLEASPPPHVDMSSMKEMAKPVIANTKELIPELKRRGVRVLPGGDYGFPFNPNGRNARDLEHFVTLYGYTPAEVLSAATMLGGQLMQCGHELGLVRENYLGDLLLVDGDPTADVTILQDPARLAMIMKGGQLHKAPVATPVAA</sequence>